<dbReference type="Proteomes" id="UP000077628">
    <property type="component" value="Unassembled WGS sequence"/>
</dbReference>
<evidence type="ECO:0000256" key="1">
    <source>
        <dbReference type="SAM" id="SignalP"/>
    </source>
</evidence>
<dbReference type="AlphaFoldDB" id="A0A177N9Y1"/>
<evidence type="ECO:0008006" key="4">
    <source>
        <dbReference type="Google" id="ProtNLM"/>
    </source>
</evidence>
<dbReference type="RefSeq" id="WP_157197963.1">
    <property type="nucleotide sequence ID" value="NZ_LUUK01000201.1"/>
</dbReference>
<dbReference type="OrthoDB" id="6399390at2"/>
<evidence type="ECO:0000313" key="3">
    <source>
        <dbReference type="Proteomes" id="UP000077628"/>
    </source>
</evidence>
<accession>A0A177N9Y1</accession>
<keyword evidence="1" id="KW-0732">Signal</keyword>
<feature type="chain" id="PRO_5008068928" description="PEP-CTERM protein-sorting domain-containing protein" evidence="1">
    <location>
        <begin position="24"/>
        <end position="278"/>
    </location>
</feature>
<comment type="caution">
    <text evidence="2">The sequence shown here is derived from an EMBL/GenBank/DDBJ whole genome shotgun (WGS) entry which is preliminary data.</text>
</comment>
<evidence type="ECO:0000313" key="2">
    <source>
        <dbReference type="EMBL" id="OAI14404.1"/>
    </source>
</evidence>
<keyword evidence="3" id="KW-1185">Reference proteome</keyword>
<dbReference type="EMBL" id="LUUK01000201">
    <property type="protein sequence ID" value="OAI14404.1"/>
    <property type="molecule type" value="Genomic_DNA"/>
</dbReference>
<reference evidence="3" key="1">
    <citation type="submission" date="2016-03" db="EMBL/GenBank/DDBJ databases">
        <authorList>
            <person name="Heylen K."/>
            <person name="De Vos P."/>
            <person name="Vekeman B."/>
        </authorList>
    </citation>
    <scope>NUCLEOTIDE SEQUENCE [LARGE SCALE GENOMIC DNA]</scope>
    <source>
        <strain evidence="3">R-45383</strain>
    </source>
</reference>
<protein>
    <recommendedName>
        <fullName evidence="4">PEP-CTERM protein-sorting domain-containing protein</fullName>
    </recommendedName>
</protein>
<gene>
    <name evidence="2" type="ORF">A1355_12645</name>
</gene>
<proteinExistence type="predicted"/>
<name>A0A177N9Y1_9GAMM</name>
<sequence>MIAKSRYLLYLSVGLFLNNTSYAARLTEPGISVSGSGTHWFKVCSTCPDDGSSASDSKGGNGYPTATTEFNDMYSWFAEGSLTGAQSLPILKAYAKTDVPNTIGYVSATATAQGLQAYHYAGTESQTYTITFSVSGLLSGDTTESITAGMNVWGGIFDPYAELPGSMLGGDFVNAHADPLVNSTALNESRAISFDLVPGQDFFITSYITASAFWADGSDIAGTADAAHSMTAQFTAGDSTMLNTLTTSVPLPPSAWLLLSGIAFLTFSPNKNRKDSKI</sequence>
<feature type="signal peptide" evidence="1">
    <location>
        <begin position="1"/>
        <end position="23"/>
    </location>
</feature>
<organism evidence="2 3">
    <name type="scientific">Methylomonas koyamae</name>
    <dbReference type="NCBI Taxonomy" id="702114"/>
    <lineage>
        <taxon>Bacteria</taxon>
        <taxon>Pseudomonadati</taxon>
        <taxon>Pseudomonadota</taxon>
        <taxon>Gammaproteobacteria</taxon>
        <taxon>Methylococcales</taxon>
        <taxon>Methylococcaceae</taxon>
        <taxon>Methylomonas</taxon>
    </lineage>
</organism>